<dbReference type="GO" id="GO:0008233">
    <property type="term" value="F:peptidase activity"/>
    <property type="evidence" value="ECO:0007669"/>
    <property type="project" value="InterPro"/>
</dbReference>
<feature type="active site" description="Proton acceptor" evidence="2">
    <location>
        <position position="90"/>
    </location>
</feature>
<evidence type="ECO:0000256" key="2">
    <source>
        <dbReference type="PIRSR" id="PIRSR018077-1"/>
    </source>
</evidence>
<comment type="caution">
    <text evidence="3">The sequence shown here is derived from an EMBL/GenBank/DDBJ whole genome shotgun (WGS) entry which is preliminary data.</text>
</comment>
<dbReference type="PANTHER" id="PTHR42307:SF2">
    <property type="entry name" value="PUP DEAMIDASE_DEPUPYLASE"/>
    <property type="match status" value="1"/>
</dbReference>
<reference evidence="3" key="1">
    <citation type="submission" date="2019-11" db="EMBL/GenBank/DDBJ databases">
        <title>Microbial mats filling the niche in hypersaline microbial mats.</title>
        <authorList>
            <person name="Wong H.L."/>
            <person name="Macleod F.I."/>
            <person name="White R.A. III"/>
            <person name="Burns B.P."/>
        </authorList>
    </citation>
    <scope>NUCLEOTIDE SEQUENCE</scope>
    <source>
        <strain evidence="3">Rbin_158</strain>
    </source>
</reference>
<dbReference type="InterPro" id="IPR022366">
    <property type="entry name" value="Pup_deamidase"/>
</dbReference>
<comment type="similarity">
    <text evidence="1">Belongs to the Pup ligase/Pup deamidase family. Pup deamidase subfamily.</text>
</comment>
<proteinExistence type="inferred from homology"/>
<sequence>MAIPKILGTETEYGITVTNSEAFDPVADSILIVNSYQEGQTVQTIWDYDAENPFVDARGFKIDRKVDVPRGRENTTMNKILDNGARFYVDHAHPEFSTPECSNARDVVMYEKAGEHILHQSLLHANAVLPPEQQMILYKNNSDHKGNSYGYHENYLVDRKTPFEQICEYLTTFLVTRQIFTGAGKVGAENNTSPVAFQISQRADFFETEIGLDTMLKRPIINTRDEPHAERSKYRRLHIITGDVNMSEYATYLKLGTTALVLSMIEDKYLDSPLKLQHPVAAMRQVSRDIDCQTPLDLENGKHFTAVNIQRQFLECATRYAAHQPPDPLTEDILARWEYILDGLEHDPHSLHRELDWVMKEHLLTAYCEKHHCGWDNPRVAMIDLQYHDLRPDKSLYHLLCRQHRVERLLSDAEITQAITTPPEDTRAYFRGQCLRKYRNAIFGVSWGAISFNIGASSVKRILMPEPTKGTRDYVQELLERSQSVEELLTNISP</sequence>
<dbReference type="InterPro" id="IPR004347">
    <property type="entry name" value="Pup_ligase/deamidase"/>
</dbReference>
<evidence type="ECO:0000313" key="4">
    <source>
        <dbReference type="Proteomes" id="UP000649604"/>
    </source>
</evidence>
<dbReference type="PIRSF" id="PIRSF018077">
    <property type="entry name" value="UCP018077"/>
    <property type="match status" value="1"/>
</dbReference>
<gene>
    <name evidence="3" type="ORF">GF339_10920</name>
</gene>
<dbReference type="GO" id="GO:0016811">
    <property type="term" value="F:hydrolase activity, acting on carbon-nitrogen (but not peptide) bonds, in linear amides"/>
    <property type="evidence" value="ECO:0007669"/>
    <property type="project" value="InterPro"/>
</dbReference>
<dbReference type="GO" id="GO:0000502">
    <property type="term" value="C:proteasome complex"/>
    <property type="evidence" value="ECO:0007669"/>
    <property type="project" value="UniProtKB-KW"/>
</dbReference>
<dbReference type="PANTHER" id="PTHR42307">
    <property type="entry name" value="PUP DEAMIDASE/DEPUPYLASE"/>
    <property type="match status" value="1"/>
</dbReference>
<protein>
    <submittedName>
        <fullName evidence="3">Proteasome accessory factor PafA2</fullName>
    </submittedName>
</protein>
<dbReference type="Pfam" id="PF03136">
    <property type="entry name" value="Pup_ligase"/>
    <property type="match status" value="1"/>
</dbReference>
<keyword evidence="3" id="KW-0647">Proteasome</keyword>
<accession>A0A9D5JVM0</accession>
<dbReference type="NCBIfam" id="TIGR03688">
    <property type="entry name" value="depupylase_Dop"/>
    <property type="match status" value="1"/>
</dbReference>
<organism evidence="3 4">
    <name type="scientific">candidate division KSB3 bacterium</name>
    <dbReference type="NCBI Taxonomy" id="2044937"/>
    <lineage>
        <taxon>Bacteria</taxon>
        <taxon>candidate division KSB3</taxon>
    </lineage>
</organism>
<dbReference type="AlphaFoldDB" id="A0A9D5JVM0"/>
<dbReference type="Proteomes" id="UP000649604">
    <property type="component" value="Unassembled WGS sequence"/>
</dbReference>
<name>A0A9D5JVM0_9BACT</name>
<evidence type="ECO:0000256" key="1">
    <source>
        <dbReference type="ARBA" id="ARBA00009114"/>
    </source>
</evidence>
<dbReference type="GO" id="GO:0019941">
    <property type="term" value="P:modification-dependent protein catabolic process"/>
    <property type="evidence" value="ECO:0007669"/>
    <property type="project" value="InterPro"/>
</dbReference>
<dbReference type="GO" id="GO:0005524">
    <property type="term" value="F:ATP binding"/>
    <property type="evidence" value="ECO:0007669"/>
    <property type="project" value="TreeGrafter"/>
</dbReference>
<dbReference type="GO" id="GO:0070490">
    <property type="term" value="P:protein pupylation"/>
    <property type="evidence" value="ECO:0007669"/>
    <property type="project" value="TreeGrafter"/>
</dbReference>
<evidence type="ECO:0000313" key="3">
    <source>
        <dbReference type="EMBL" id="MBD3325088.1"/>
    </source>
</evidence>
<dbReference type="GO" id="GO:0010498">
    <property type="term" value="P:proteasomal protein catabolic process"/>
    <property type="evidence" value="ECO:0007669"/>
    <property type="project" value="InterPro"/>
</dbReference>
<dbReference type="EMBL" id="WJJP01000354">
    <property type="protein sequence ID" value="MBD3325088.1"/>
    <property type="molecule type" value="Genomic_DNA"/>
</dbReference>